<dbReference type="SUPFAM" id="SSF49344">
    <property type="entry name" value="CBD9-like"/>
    <property type="match status" value="1"/>
</dbReference>
<gene>
    <name evidence="4" type="ORF">KIH39_11435</name>
</gene>
<evidence type="ECO:0000256" key="2">
    <source>
        <dbReference type="ARBA" id="ARBA00023276"/>
    </source>
</evidence>
<evidence type="ECO:0000259" key="3">
    <source>
        <dbReference type="Pfam" id="PF14870"/>
    </source>
</evidence>
<name>A0A8E6BAR7_9BACT</name>
<keyword evidence="2" id="KW-0604">Photosystem II</keyword>
<protein>
    <submittedName>
        <fullName evidence="4">Tetratricopeptide repeat protein</fullName>
    </submittedName>
</protein>
<dbReference type="Pfam" id="PF13174">
    <property type="entry name" value="TPR_6"/>
    <property type="match status" value="1"/>
</dbReference>
<dbReference type="InterPro" id="IPR011990">
    <property type="entry name" value="TPR-like_helical_dom_sf"/>
</dbReference>
<dbReference type="InterPro" id="IPR019734">
    <property type="entry name" value="TPR_rpt"/>
</dbReference>
<dbReference type="PANTHER" id="PTHR47199:SF2">
    <property type="entry name" value="PHOTOSYSTEM II STABILITY_ASSEMBLY FACTOR HCF136, CHLOROPLASTIC"/>
    <property type="match status" value="1"/>
</dbReference>
<dbReference type="Gene3D" id="2.60.40.1190">
    <property type="match status" value="1"/>
</dbReference>
<dbReference type="GO" id="GO:0009523">
    <property type="term" value="C:photosystem II"/>
    <property type="evidence" value="ECO:0007669"/>
    <property type="project" value="UniProtKB-KW"/>
</dbReference>
<dbReference type="Pfam" id="PF14870">
    <property type="entry name" value="PSII_BNR"/>
    <property type="match status" value="2"/>
</dbReference>
<sequence length="981" mass="110488">MLSIRNRFFGPILIILVLCAKSEAATDATEKTLRALQFVDVLEGWAVGDDGVILHSVDGGIHWEHQKSGTTASLRSLHFIDPTTGWAVGSLEKPTRSIGVLLFTQDSGRTWKIQSHDNLPGLNFIRFWADGTGVAAGQNTLWCPSGLHATRDNGKTWISLPGSGSSPVIAADFKDAKNGILLRADGQIDSLREGQLLPAEYDPLKGKRAQAVKLIDRQAFAVGEGDLILRSSDSGGLRWGYLTNPTLKKASPDVDWRSLAQSGNHLWVAGSPGSIVLHSPDLGKNWEVQRLQLSTPLRALHFFDENFGWAVGEFGCIHKTVDGGKTWKAMTPRKRPAVLIHSESDEGIRYELVTQFAKVEGYRTAILRKTTAQKASCEWEAWNYAGGHGWENRTTPLTEREAVLALRTWQPDVTIQQDASESLNPADGIWKDAYEKAFDPTAYPEQLDLLNLKPWAPWRHFHRETGSKVFALDPHCQEFSERLQGSAWEYVEEAYSAANQQRPLEGSCKLQMQWSRGENPSPRDLLDGLPHHAETRMNLENLVTSEKTVLSKQLFRERQIIQTVASQTNSFANPDSLVVQVKPLLSKMPAGLAARSCFNLGHQMASQGQWPQAKEIFQIVLRDYPEDPLALEALRWMIQYHSSSECRRRVEIQNHMIQEQIKAETLVASQDTNRFVQQRDVSLIRRAEDNRNWHMPALELMKKFPTLNSSTQTDPSLEICLAAAQRNLGEIDQATKYMQKLVSELPKGRSELRALKGVDPWKDILLSELWLMNRADGLGNPKLVGVARRAAARPKLDGIFDDECWKDVVPLKLKPVQAQGISSGCATLRVRFDSDFLYLAMECPHDEGKPIPKLSRRTRDMNLQGQDRVALFFDLDRDYQTFFRFEFDARGAVRDDCWGDSTWNPKWFVAMNSDESHWRAEIAIPLVELTNDSSLPGKIWAFNVIRTKKSGEKEAWSLRNGKEPELVDLGLLQFLEQPQPK</sequence>
<feature type="domain" description="Photosynthesis system II assembly factor Ycf48/Hcf136-like" evidence="3">
    <location>
        <begin position="29"/>
        <end position="157"/>
    </location>
</feature>
<feature type="domain" description="Photosynthesis system II assembly factor Ycf48/Hcf136-like" evidence="3">
    <location>
        <begin position="218"/>
        <end position="329"/>
    </location>
</feature>
<dbReference type="KEGG" id="tsph:KIH39_11435"/>
<reference evidence="4" key="1">
    <citation type="submission" date="2021-05" db="EMBL/GenBank/DDBJ databases">
        <title>Complete genome sequence of the cellulolytic planctomycete Telmatocola sphagniphila SP2T and characterization of the first cellulase from planctomycetes.</title>
        <authorList>
            <person name="Rakitin A.L."/>
            <person name="Beletsky A.V."/>
            <person name="Naumoff D.G."/>
            <person name="Kulichevskaya I.S."/>
            <person name="Mardanov A.V."/>
            <person name="Ravin N.V."/>
            <person name="Dedysh S.N."/>
        </authorList>
    </citation>
    <scope>NUCLEOTIDE SEQUENCE</scope>
    <source>
        <strain evidence="4">SP2T</strain>
    </source>
</reference>
<keyword evidence="5" id="KW-1185">Reference proteome</keyword>
<dbReference type="InterPro" id="IPR028203">
    <property type="entry name" value="PSII_CF48-like_dom"/>
</dbReference>
<dbReference type="EMBL" id="CP074694">
    <property type="protein sequence ID" value="QVL34487.1"/>
    <property type="molecule type" value="Genomic_DNA"/>
</dbReference>
<keyword evidence="1" id="KW-0602">Photosynthesis</keyword>
<evidence type="ECO:0000313" key="5">
    <source>
        <dbReference type="Proteomes" id="UP000676194"/>
    </source>
</evidence>
<dbReference type="RefSeq" id="WP_213499521.1">
    <property type="nucleotide sequence ID" value="NZ_CP074694.1"/>
</dbReference>
<evidence type="ECO:0000313" key="4">
    <source>
        <dbReference type="EMBL" id="QVL34487.1"/>
    </source>
</evidence>
<proteinExistence type="predicted"/>
<evidence type="ECO:0000256" key="1">
    <source>
        <dbReference type="ARBA" id="ARBA00022531"/>
    </source>
</evidence>
<organism evidence="4 5">
    <name type="scientific">Telmatocola sphagniphila</name>
    <dbReference type="NCBI Taxonomy" id="1123043"/>
    <lineage>
        <taxon>Bacteria</taxon>
        <taxon>Pseudomonadati</taxon>
        <taxon>Planctomycetota</taxon>
        <taxon>Planctomycetia</taxon>
        <taxon>Gemmatales</taxon>
        <taxon>Gemmataceae</taxon>
    </lineage>
</organism>
<dbReference type="AlphaFoldDB" id="A0A8E6BAR7"/>
<dbReference type="GO" id="GO:0015979">
    <property type="term" value="P:photosynthesis"/>
    <property type="evidence" value="ECO:0007669"/>
    <property type="project" value="UniProtKB-KW"/>
</dbReference>
<dbReference type="SUPFAM" id="SSF110296">
    <property type="entry name" value="Oligoxyloglucan reducing end-specific cellobiohydrolase"/>
    <property type="match status" value="2"/>
</dbReference>
<accession>A0A8E6BAR7</accession>
<dbReference type="Proteomes" id="UP000676194">
    <property type="component" value="Chromosome"/>
</dbReference>
<dbReference type="SUPFAM" id="SSF48452">
    <property type="entry name" value="TPR-like"/>
    <property type="match status" value="1"/>
</dbReference>
<dbReference type="PANTHER" id="PTHR47199">
    <property type="entry name" value="PHOTOSYSTEM II STABILITY/ASSEMBLY FACTOR HCF136, CHLOROPLASTIC"/>
    <property type="match status" value="1"/>
</dbReference>
<dbReference type="InterPro" id="IPR015943">
    <property type="entry name" value="WD40/YVTN_repeat-like_dom_sf"/>
</dbReference>
<dbReference type="Gene3D" id="1.25.40.10">
    <property type="entry name" value="Tetratricopeptide repeat domain"/>
    <property type="match status" value="1"/>
</dbReference>
<dbReference type="Gene3D" id="2.130.10.10">
    <property type="entry name" value="YVTN repeat-like/Quinoprotein amine dehydrogenase"/>
    <property type="match status" value="1"/>
</dbReference>